<protein>
    <submittedName>
        <fullName evidence="1">Uncharacterized protein</fullName>
    </submittedName>
</protein>
<proteinExistence type="predicted"/>
<organism evidence="1">
    <name type="scientific">Siphoviridae sp. ct1Tj2</name>
    <dbReference type="NCBI Taxonomy" id="2826271"/>
    <lineage>
        <taxon>Viruses</taxon>
        <taxon>Duplodnaviria</taxon>
        <taxon>Heunggongvirae</taxon>
        <taxon>Uroviricota</taxon>
        <taxon>Caudoviricetes</taxon>
    </lineage>
</organism>
<name>A0A8S5NRK9_9CAUD</name>
<dbReference type="EMBL" id="BK015238">
    <property type="protein sequence ID" value="DAD97366.1"/>
    <property type="molecule type" value="Genomic_DNA"/>
</dbReference>
<evidence type="ECO:0000313" key="1">
    <source>
        <dbReference type="EMBL" id="DAD97366.1"/>
    </source>
</evidence>
<accession>A0A8S5NRK9</accession>
<reference evidence="1" key="1">
    <citation type="journal article" date="2021" name="Proc. Natl. Acad. Sci. U.S.A.">
        <title>A Catalog of Tens of Thousands of Viruses from Human Metagenomes Reveals Hidden Associations with Chronic Diseases.</title>
        <authorList>
            <person name="Tisza M.J."/>
            <person name="Buck C.B."/>
        </authorList>
    </citation>
    <scope>NUCLEOTIDE SEQUENCE</scope>
    <source>
        <strain evidence="1">Ct1Tj2</strain>
    </source>
</reference>
<sequence>MHKITQKIERMVLMMAMLWAQEIMSAETMEEAKALYERCPRLLKPKVKDILIKSGFEEIVGESNA</sequence>